<evidence type="ECO:0000313" key="3">
    <source>
        <dbReference type="Proteomes" id="UP000279259"/>
    </source>
</evidence>
<dbReference type="EMBL" id="RSCD01000025">
    <property type="protein sequence ID" value="RSH83070.1"/>
    <property type="molecule type" value="Genomic_DNA"/>
</dbReference>
<organism evidence="2 3">
    <name type="scientific">Saitozyma podzolica</name>
    <dbReference type="NCBI Taxonomy" id="1890683"/>
    <lineage>
        <taxon>Eukaryota</taxon>
        <taxon>Fungi</taxon>
        <taxon>Dikarya</taxon>
        <taxon>Basidiomycota</taxon>
        <taxon>Agaricomycotina</taxon>
        <taxon>Tremellomycetes</taxon>
        <taxon>Tremellales</taxon>
        <taxon>Trimorphomycetaceae</taxon>
        <taxon>Saitozyma</taxon>
    </lineage>
</organism>
<reference evidence="2 3" key="1">
    <citation type="submission" date="2018-11" db="EMBL/GenBank/DDBJ databases">
        <title>Genome sequence of Saitozyma podzolica DSM 27192.</title>
        <authorList>
            <person name="Aliyu H."/>
            <person name="Gorte O."/>
            <person name="Ochsenreither K."/>
        </authorList>
    </citation>
    <scope>NUCLEOTIDE SEQUENCE [LARGE SCALE GENOMIC DNA]</scope>
    <source>
        <strain evidence="2 3">DSM 27192</strain>
    </source>
</reference>
<proteinExistence type="predicted"/>
<dbReference type="AlphaFoldDB" id="A0A427XW45"/>
<gene>
    <name evidence="2" type="ORF">EHS25_005780</name>
</gene>
<feature type="region of interest" description="Disordered" evidence="1">
    <location>
        <begin position="1"/>
        <end position="22"/>
    </location>
</feature>
<protein>
    <submittedName>
        <fullName evidence="2">Uncharacterized protein</fullName>
    </submittedName>
</protein>
<accession>A0A427XW45</accession>
<sequence length="190" mass="21491">MKSHFSLERISAGDGLSEPPARNTSLNTFMCGEQWLMARSGRLCDFLWQLQSLLAERGRRQRETSRRNDIQVFSLLGSQATGPANAEYDLTVVSLANKEARATKLPNQDTDPSRLVNKYLDSVADHKARHRPTSNLPFHPIVFSLGGMMNGSTTKVFASWKRVMTRGTYNLMLKWLSLCLLQARVRSFEL</sequence>
<dbReference type="OrthoDB" id="2582079at2759"/>
<evidence type="ECO:0000256" key="1">
    <source>
        <dbReference type="SAM" id="MobiDB-lite"/>
    </source>
</evidence>
<dbReference type="Proteomes" id="UP000279259">
    <property type="component" value="Unassembled WGS sequence"/>
</dbReference>
<name>A0A427XW45_9TREE</name>
<comment type="caution">
    <text evidence="2">The sequence shown here is derived from an EMBL/GenBank/DDBJ whole genome shotgun (WGS) entry which is preliminary data.</text>
</comment>
<evidence type="ECO:0000313" key="2">
    <source>
        <dbReference type="EMBL" id="RSH83070.1"/>
    </source>
</evidence>
<keyword evidence="3" id="KW-1185">Reference proteome</keyword>